<feature type="signal peptide" evidence="6">
    <location>
        <begin position="1"/>
        <end position="28"/>
    </location>
</feature>
<dbReference type="GO" id="GO:0005507">
    <property type="term" value="F:copper ion binding"/>
    <property type="evidence" value="ECO:0007669"/>
    <property type="project" value="InterPro"/>
</dbReference>
<keyword evidence="1 5" id="KW-0349">Heme</keyword>
<dbReference type="InterPro" id="IPR036939">
    <property type="entry name" value="Cu2_ascorb_mOase_N_sf"/>
</dbReference>
<dbReference type="EMBL" id="ABOX02000044">
    <property type="protein sequence ID" value="EEF58376.1"/>
    <property type="molecule type" value="Genomic_DNA"/>
</dbReference>
<accession>B9XP20</accession>
<keyword evidence="6" id="KW-0732">Signal</keyword>
<evidence type="ECO:0000256" key="4">
    <source>
        <dbReference type="ARBA" id="ARBA00023157"/>
    </source>
</evidence>
<evidence type="ECO:0000256" key="2">
    <source>
        <dbReference type="ARBA" id="ARBA00022723"/>
    </source>
</evidence>
<dbReference type="RefSeq" id="WP_007417556.1">
    <property type="nucleotide sequence ID" value="NZ_ABOX02000044.1"/>
</dbReference>
<organism evidence="8 9">
    <name type="scientific">Pedosphaera parvula (strain Ellin514)</name>
    <dbReference type="NCBI Taxonomy" id="320771"/>
    <lineage>
        <taxon>Bacteria</taxon>
        <taxon>Pseudomonadati</taxon>
        <taxon>Verrucomicrobiota</taxon>
        <taxon>Pedosphaerae</taxon>
        <taxon>Pedosphaerales</taxon>
        <taxon>Pedosphaeraceae</taxon>
        <taxon>Pedosphaera</taxon>
    </lineage>
</organism>
<keyword evidence="3 5" id="KW-0408">Iron</keyword>
<name>B9XP20_PEDPL</name>
<keyword evidence="9" id="KW-1185">Reference proteome</keyword>
<dbReference type="PROSITE" id="PS51007">
    <property type="entry name" value="CYTC"/>
    <property type="match status" value="1"/>
</dbReference>
<protein>
    <recommendedName>
        <fullName evidence="7">Cytochrome c domain-containing protein</fullName>
    </recommendedName>
</protein>
<dbReference type="SUPFAM" id="SSF49742">
    <property type="entry name" value="PHM/PNGase F"/>
    <property type="match status" value="2"/>
</dbReference>
<evidence type="ECO:0000256" key="5">
    <source>
        <dbReference type="PROSITE-ProRule" id="PRU00433"/>
    </source>
</evidence>
<feature type="chain" id="PRO_5002894507" description="Cytochrome c domain-containing protein" evidence="6">
    <location>
        <begin position="29"/>
        <end position="459"/>
    </location>
</feature>
<comment type="caution">
    <text evidence="8">The sequence shown here is derived from an EMBL/GenBank/DDBJ whole genome shotgun (WGS) entry which is preliminary data.</text>
</comment>
<gene>
    <name evidence="8" type="ORF">Cflav_PD6119</name>
</gene>
<dbReference type="Gene3D" id="2.60.120.230">
    <property type="match status" value="1"/>
</dbReference>
<evidence type="ECO:0000313" key="9">
    <source>
        <dbReference type="Proteomes" id="UP000003688"/>
    </source>
</evidence>
<dbReference type="Proteomes" id="UP000003688">
    <property type="component" value="Unassembled WGS sequence"/>
</dbReference>
<reference evidence="8 9" key="1">
    <citation type="journal article" date="2011" name="J. Bacteriol.">
        <title>Genome sequence of 'Pedosphaera parvula' Ellin514, an aerobic Verrucomicrobial isolate from pasture soil.</title>
        <authorList>
            <person name="Kant R."/>
            <person name="van Passel M.W."/>
            <person name="Sangwan P."/>
            <person name="Palva A."/>
            <person name="Lucas S."/>
            <person name="Copeland A."/>
            <person name="Lapidus A."/>
            <person name="Glavina Del Rio T."/>
            <person name="Dalin E."/>
            <person name="Tice H."/>
            <person name="Bruce D."/>
            <person name="Goodwin L."/>
            <person name="Pitluck S."/>
            <person name="Chertkov O."/>
            <person name="Larimer F.W."/>
            <person name="Land M.L."/>
            <person name="Hauser L."/>
            <person name="Brettin T.S."/>
            <person name="Detter J.C."/>
            <person name="Han S."/>
            <person name="de Vos W.M."/>
            <person name="Janssen P.H."/>
            <person name="Smidt H."/>
        </authorList>
    </citation>
    <scope>NUCLEOTIDE SEQUENCE [LARGE SCALE GENOMIC DNA]</scope>
    <source>
        <strain evidence="8 9">Ellin514</strain>
    </source>
</reference>
<dbReference type="SUPFAM" id="SSF46626">
    <property type="entry name" value="Cytochrome c"/>
    <property type="match status" value="1"/>
</dbReference>
<dbReference type="InterPro" id="IPR014784">
    <property type="entry name" value="Cu2_ascorb_mOase-like_C"/>
</dbReference>
<keyword evidence="2 5" id="KW-0479">Metal-binding</keyword>
<dbReference type="GO" id="GO:0009055">
    <property type="term" value="F:electron transfer activity"/>
    <property type="evidence" value="ECO:0007669"/>
    <property type="project" value="InterPro"/>
</dbReference>
<dbReference type="InterPro" id="IPR009056">
    <property type="entry name" value="Cyt_c-like_dom"/>
</dbReference>
<dbReference type="AlphaFoldDB" id="B9XP20"/>
<feature type="domain" description="Cytochrome c" evidence="7">
    <location>
        <begin position="24"/>
        <end position="116"/>
    </location>
</feature>
<dbReference type="Gene3D" id="2.60.120.310">
    <property type="entry name" value="Copper type II, ascorbate-dependent monooxygenase, N-terminal domain"/>
    <property type="match status" value="1"/>
</dbReference>
<dbReference type="InterPro" id="IPR008977">
    <property type="entry name" value="PHM/PNGase_F_dom_sf"/>
</dbReference>
<dbReference type="STRING" id="320771.Cflav_PD6119"/>
<sequence length="459" mass="50475" precursor="true">MKAHFTQNRSILLAMILALTFAARVAQAGDAVTFNNQVAPIIYQNCSSCHRPGEAAPFSLLSYEDVRRKGKTIGKATVSHSMPPWKAEPASYAYRDERRLTDQQIAEIQSWVAGGMAEGDSSQKPAPPKFASGWQLGEPDLVIEMPAGFHVPADGPDIYRNIPVQLGLTEDKWVTAIDMKPSARAVVHHVLYFADGSGHAHERPSQGAEPGYSGMRAGRQVIPLGGWAVGAQPHFYPDGLALKVPAGSDFIVQYHFHPTGKPEVEKSKIGFYFAKKAPERNITRIQLPPHYSLFSGLDIPAGEKDFVLRDSYTLPVAVDGVGVSAHAHYLATQMKMTATLPDGQVKTLLLIKDWDFAWQDRYYFKDFVPLPKGTMLSAEIHWDNSADNPHNPSNPPIHVQWGEESKDEMGSISLIAVPHVESDLGTLNSELATRGRKLARDKMAANPELAKKVMRLLAD</sequence>
<evidence type="ECO:0000259" key="7">
    <source>
        <dbReference type="PROSITE" id="PS51007"/>
    </source>
</evidence>
<evidence type="ECO:0000256" key="6">
    <source>
        <dbReference type="SAM" id="SignalP"/>
    </source>
</evidence>
<keyword evidence="4" id="KW-1015">Disulfide bond</keyword>
<evidence type="ECO:0000313" key="8">
    <source>
        <dbReference type="EMBL" id="EEF58376.1"/>
    </source>
</evidence>
<dbReference type="GO" id="GO:0016715">
    <property type="term" value="F:oxidoreductase activity, acting on paired donors, with incorporation or reduction of molecular oxygen, reduced ascorbate as one donor, and incorporation of one atom of oxygen"/>
    <property type="evidence" value="ECO:0007669"/>
    <property type="project" value="InterPro"/>
</dbReference>
<dbReference type="OrthoDB" id="9809746at2"/>
<proteinExistence type="predicted"/>
<evidence type="ECO:0000256" key="3">
    <source>
        <dbReference type="ARBA" id="ARBA00023004"/>
    </source>
</evidence>
<dbReference type="GO" id="GO:0020037">
    <property type="term" value="F:heme binding"/>
    <property type="evidence" value="ECO:0007669"/>
    <property type="project" value="InterPro"/>
</dbReference>
<evidence type="ECO:0000256" key="1">
    <source>
        <dbReference type="ARBA" id="ARBA00022617"/>
    </source>
</evidence>
<dbReference type="InterPro" id="IPR036909">
    <property type="entry name" value="Cyt_c-like_dom_sf"/>
</dbReference>